<dbReference type="RefSeq" id="WP_169457614.1">
    <property type="nucleotide sequence ID" value="NZ_CP051774.1"/>
</dbReference>
<feature type="compositionally biased region" description="Basic and acidic residues" evidence="1">
    <location>
        <begin position="88"/>
        <end position="99"/>
    </location>
</feature>
<accession>A0A858RRS8</accession>
<dbReference type="KEGG" id="luo:HHL09_26225"/>
<sequence length="111" mass="10528">MINSDEQIQTGTVPNEHPEAKDHGTSHVVRKEGLGGAVGTSVGTVTGAAAGAAVGAFAGPAGMAVGALVGAGLGAVGGKLAGDPVNDELEKKVDPEGPRGESGSGGGSNEV</sequence>
<evidence type="ECO:0008006" key="4">
    <source>
        <dbReference type="Google" id="ProtNLM"/>
    </source>
</evidence>
<dbReference type="Proteomes" id="UP000501812">
    <property type="component" value="Chromosome"/>
</dbReference>
<name>A0A858RRS8_9BACT</name>
<feature type="compositionally biased region" description="Basic and acidic residues" evidence="1">
    <location>
        <begin position="16"/>
        <end position="33"/>
    </location>
</feature>
<reference evidence="2 3" key="1">
    <citation type="submission" date="2020-04" db="EMBL/GenBank/DDBJ databases">
        <title>Luteolibacter sp. G-1-1-1 isolated from soil.</title>
        <authorList>
            <person name="Dahal R.H."/>
        </authorList>
    </citation>
    <scope>NUCLEOTIDE SEQUENCE [LARGE SCALE GENOMIC DNA]</scope>
    <source>
        <strain evidence="2 3">G-1-1-1</strain>
    </source>
</reference>
<feature type="compositionally biased region" description="Polar residues" evidence="1">
    <location>
        <begin position="1"/>
        <end position="13"/>
    </location>
</feature>
<proteinExistence type="predicted"/>
<organism evidence="2 3">
    <name type="scientific">Luteolibacter luteus</name>
    <dbReference type="NCBI Taxonomy" id="2728835"/>
    <lineage>
        <taxon>Bacteria</taxon>
        <taxon>Pseudomonadati</taxon>
        <taxon>Verrucomicrobiota</taxon>
        <taxon>Verrucomicrobiia</taxon>
        <taxon>Verrucomicrobiales</taxon>
        <taxon>Verrucomicrobiaceae</taxon>
        <taxon>Luteolibacter</taxon>
    </lineage>
</organism>
<gene>
    <name evidence="2" type="ORF">HHL09_26225</name>
</gene>
<evidence type="ECO:0000256" key="1">
    <source>
        <dbReference type="SAM" id="MobiDB-lite"/>
    </source>
</evidence>
<protein>
    <recommendedName>
        <fullName evidence="4">Glycine zipper domain-containing protein</fullName>
    </recommendedName>
</protein>
<feature type="compositionally biased region" description="Gly residues" evidence="1">
    <location>
        <begin position="100"/>
        <end position="111"/>
    </location>
</feature>
<feature type="region of interest" description="Disordered" evidence="1">
    <location>
        <begin position="77"/>
        <end position="111"/>
    </location>
</feature>
<evidence type="ECO:0000313" key="2">
    <source>
        <dbReference type="EMBL" id="QJE99128.1"/>
    </source>
</evidence>
<evidence type="ECO:0000313" key="3">
    <source>
        <dbReference type="Proteomes" id="UP000501812"/>
    </source>
</evidence>
<feature type="region of interest" description="Disordered" evidence="1">
    <location>
        <begin position="1"/>
        <end position="39"/>
    </location>
</feature>
<dbReference type="EMBL" id="CP051774">
    <property type="protein sequence ID" value="QJE99128.1"/>
    <property type="molecule type" value="Genomic_DNA"/>
</dbReference>
<keyword evidence="3" id="KW-1185">Reference proteome</keyword>
<dbReference type="AlphaFoldDB" id="A0A858RRS8"/>